<keyword evidence="2" id="KW-0489">Methyltransferase</keyword>
<protein>
    <submittedName>
        <fullName evidence="2">SAM-dependent methyltransferase</fullName>
    </submittedName>
</protein>
<sequence length="415" mass="44550">MAYEFTPDDVAFLRSRYGDKALQSAAELALTPSSLLADLTVLRARYPEHAAALAETVRARRRAVGKFPRPDRLLADEASVQQATAGPVAALRAGDIVARHPGAVVHDVTCSIGGELLALAAEPGVRGVLGSDVDPVRLTMAQHNLETGVSGRRPTLLRADALTPTSTADVIVADPARRDAGGRVFGIDRLDPPLLELLAVYAGRAMVVKCAPGLDYRKLRTRFGFEGQVQVVSLDGGVRETCLWTEVRGAPENRASVLRTVPDPAADPGTPARTRLYEVTSDDPDELDDPAVGEYIVDPDGAVVRAGLVRQYAHRHGLRQLDPQIAYLSGDVVPAGERGFRVIEQLPMHEKTLRGALAARGCGSLEILVRGLDVDPDRLRKRLKLKGDQPFALILTRIGRAGVAFLCEPGFRAGL</sequence>
<reference evidence="2 3" key="1">
    <citation type="submission" date="2018-03" db="EMBL/GenBank/DDBJ databases">
        <title>Characteristics and genome of n-alkane degrading marine bacteria Gordonia iterans isolated from crude oil contaminated in Tae-an, South Korea.</title>
        <authorList>
            <person name="Lee S.-S."/>
            <person name="Kim H."/>
        </authorList>
    </citation>
    <scope>NUCLEOTIDE SEQUENCE [LARGE SCALE GENOMIC DNA]</scope>
    <source>
        <strain evidence="2 3">Co17</strain>
    </source>
</reference>
<dbReference type="InterPro" id="IPR029063">
    <property type="entry name" value="SAM-dependent_MTases_sf"/>
</dbReference>
<keyword evidence="2" id="KW-0808">Transferase</keyword>
<dbReference type="OrthoDB" id="9810570at2"/>
<dbReference type="KEGG" id="git:C6V83_14475"/>
<dbReference type="GO" id="GO:0008168">
    <property type="term" value="F:methyltransferase activity"/>
    <property type="evidence" value="ECO:0007669"/>
    <property type="project" value="UniProtKB-KW"/>
</dbReference>
<dbReference type="Gene3D" id="3.40.50.150">
    <property type="entry name" value="Vaccinia Virus protein VP39"/>
    <property type="match status" value="1"/>
</dbReference>
<evidence type="ECO:0000313" key="3">
    <source>
        <dbReference type="Proteomes" id="UP000239814"/>
    </source>
</evidence>
<gene>
    <name evidence="2" type="ORF">C6V83_14475</name>
</gene>
<dbReference type="Pfam" id="PF18096">
    <property type="entry name" value="Thump_like"/>
    <property type="match status" value="1"/>
</dbReference>
<dbReference type="GO" id="GO:0032259">
    <property type="term" value="P:methylation"/>
    <property type="evidence" value="ECO:0007669"/>
    <property type="project" value="UniProtKB-KW"/>
</dbReference>
<feature type="domain" description="THUMP-like" evidence="1">
    <location>
        <begin position="338"/>
        <end position="409"/>
    </location>
</feature>
<keyword evidence="3" id="KW-1185">Reference proteome</keyword>
<dbReference type="AlphaFoldDB" id="A0A2S0KHW9"/>
<organism evidence="2 3">
    <name type="scientific">Gordonia iterans</name>
    <dbReference type="NCBI Taxonomy" id="1004901"/>
    <lineage>
        <taxon>Bacteria</taxon>
        <taxon>Bacillati</taxon>
        <taxon>Actinomycetota</taxon>
        <taxon>Actinomycetes</taxon>
        <taxon>Mycobacteriales</taxon>
        <taxon>Gordoniaceae</taxon>
        <taxon>Gordonia</taxon>
    </lineage>
</organism>
<name>A0A2S0KHW9_9ACTN</name>
<proteinExistence type="predicted"/>
<evidence type="ECO:0000313" key="2">
    <source>
        <dbReference type="EMBL" id="AVM01269.1"/>
    </source>
</evidence>
<dbReference type="Proteomes" id="UP000239814">
    <property type="component" value="Chromosome"/>
</dbReference>
<dbReference type="SUPFAM" id="SSF53335">
    <property type="entry name" value="S-adenosyl-L-methionine-dependent methyltransferases"/>
    <property type="match status" value="1"/>
</dbReference>
<dbReference type="CDD" id="cd02440">
    <property type="entry name" value="AdoMet_MTases"/>
    <property type="match status" value="1"/>
</dbReference>
<accession>A0A2S0KHW9</accession>
<evidence type="ECO:0000259" key="1">
    <source>
        <dbReference type="Pfam" id="PF18096"/>
    </source>
</evidence>
<dbReference type="InterPro" id="IPR041497">
    <property type="entry name" value="Thump-like"/>
</dbReference>
<dbReference type="EMBL" id="CP027433">
    <property type="protein sequence ID" value="AVM01269.1"/>
    <property type="molecule type" value="Genomic_DNA"/>
</dbReference>
<dbReference type="RefSeq" id="WP_105942979.1">
    <property type="nucleotide sequence ID" value="NZ_CP027433.1"/>
</dbReference>